<feature type="region of interest" description="Disordered" evidence="1">
    <location>
        <begin position="251"/>
        <end position="310"/>
    </location>
</feature>
<sequence length="310" mass="33541">MNKMALSHVCNPSPVPPAQDEQTAAADALMQLRRQTAAEGLLILGHERVFQETKARWVVMQMDFRVRGASPGSVDNGETVAAKMEEETEIEKTVEGLREAYKKGKGKEKVSVPAKRVALSSKRMAKASENKKAMPPPHARLKALGRRDSGFANCRNGKSACVTTSSSGRGKKGGNLSPPEPPLYIEDEQIILRPDSPAFAEPAPGTQIPVQNSTGRLETPLPTPPLLLPCEKFVKETEATVEEVDRRISMERNGEVRTGPVDRRIDEEDADEGLGKGKRVGKRTGGQVRGEGQGGVDEAFKGREEGIGVV</sequence>
<protein>
    <submittedName>
        <fullName evidence="2">Uncharacterized protein</fullName>
    </submittedName>
</protein>
<dbReference type="EMBL" id="ML986641">
    <property type="protein sequence ID" value="KAF2262340.1"/>
    <property type="molecule type" value="Genomic_DNA"/>
</dbReference>
<feature type="compositionally biased region" description="Basic and acidic residues" evidence="1">
    <location>
        <begin position="298"/>
        <end position="310"/>
    </location>
</feature>
<gene>
    <name evidence="2" type="ORF">CC78DRAFT_618568</name>
</gene>
<feature type="compositionally biased region" description="Gly residues" evidence="1">
    <location>
        <begin position="283"/>
        <end position="295"/>
    </location>
</feature>
<name>A0A9P4K678_9PLEO</name>
<feature type="region of interest" description="Disordered" evidence="1">
    <location>
        <begin position="112"/>
        <end position="137"/>
    </location>
</feature>
<feature type="region of interest" description="Disordered" evidence="1">
    <location>
        <begin position="158"/>
        <end position="182"/>
    </location>
</feature>
<keyword evidence="3" id="KW-1185">Reference proteome</keyword>
<evidence type="ECO:0000256" key="1">
    <source>
        <dbReference type="SAM" id="MobiDB-lite"/>
    </source>
</evidence>
<organism evidence="2 3">
    <name type="scientific">Lojkania enalia</name>
    <dbReference type="NCBI Taxonomy" id="147567"/>
    <lineage>
        <taxon>Eukaryota</taxon>
        <taxon>Fungi</taxon>
        <taxon>Dikarya</taxon>
        <taxon>Ascomycota</taxon>
        <taxon>Pezizomycotina</taxon>
        <taxon>Dothideomycetes</taxon>
        <taxon>Pleosporomycetidae</taxon>
        <taxon>Pleosporales</taxon>
        <taxon>Pleosporales incertae sedis</taxon>
        <taxon>Lojkania</taxon>
    </lineage>
</organism>
<comment type="caution">
    <text evidence="2">The sequence shown here is derived from an EMBL/GenBank/DDBJ whole genome shotgun (WGS) entry which is preliminary data.</text>
</comment>
<dbReference type="AlphaFoldDB" id="A0A9P4K678"/>
<feature type="compositionally biased region" description="Basic and acidic residues" evidence="1">
    <location>
        <begin position="251"/>
        <end position="266"/>
    </location>
</feature>
<dbReference type="Proteomes" id="UP000800093">
    <property type="component" value="Unassembled WGS sequence"/>
</dbReference>
<feature type="region of interest" description="Disordered" evidence="1">
    <location>
        <begin position="196"/>
        <end position="224"/>
    </location>
</feature>
<reference evidence="3" key="1">
    <citation type="journal article" date="2020" name="Stud. Mycol.">
        <title>101 Dothideomycetes genomes: A test case for predicting lifestyles and emergence of pathogens.</title>
        <authorList>
            <person name="Haridas S."/>
            <person name="Albert R."/>
            <person name="Binder M."/>
            <person name="Bloem J."/>
            <person name="LaButti K."/>
            <person name="Salamov A."/>
            <person name="Andreopoulos B."/>
            <person name="Baker S."/>
            <person name="Barry K."/>
            <person name="Bills G."/>
            <person name="Bluhm B."/>
            <person name="Cannon C."/>
            <person name="Castanera R."/>
            <person name="Culley D."/>
            <person name="Daum C."/>
            <person name="Ezra D."/>
            <person name="Gonzalez J."/>
            <person name="Henrissat B."/>
            <person name="Kuo A."/>
            <person name="Liang C."/>
            <person name="Lipzen A."/>
            <person name="Lutzoni F."/>
            <person name="Magnuson J."/>
            <person name="Mondo S."/>
            <person name="Nolan M."/>
            <person name="Ohm R."/>
            <person name="Pangilinan J."/>
            <person name="Park H.-J."/>
            <person name="Ramirez L."/>
            <person name="Alfaro M."/>
            <person name="Sun H."/>
            <person name="Tritt A."/>
            <person name="Yoshinaga Y."/>
            <person name="Zwiers L.-H."/>
            <person name="Turgeon B."/>
            <person name="Goodwin S."/>
            <person name="Spatafora J."/>
            <person name="Crous P."/>
            <person name="Grigoriev I."/>
        </authorList>
    </citation>
    <scope>NUCLEOTIDE SEQUENCE [LARGE SCALE GENOMIC DNA]</scope>
    <source>
        <strain evidence="3">CBS 304.66</strain>
    </source>
</reference>
<evidence type="ECO:0000313" key="2">
    <source>
        <dbReference type="EMBL" id="KAF2262340.1"/>
    </source>
</evidence>
<accession>A0A9P4K678</accession>
<feature type="non-terminal residue" evidence="2">
    <location>
        <position position="1"/>
    </location>
</feature>
<evidence type="ECO:0000313" key="3">
    <source>
        <dbReference type="Proteomes" id="UP000800093"/>
    </source>
</evidence>
<proteinExistence type="predicted"/>